<reference evidence="2" key="1">
    <citation type="journal article" date="2019" name="Int. J. Syst. Evol. Microbiol.">
        <title>The Global Catalogue of Microorganisms (GCM) 10K type strain sequencing project: providing services to taxonomists for standard genome sequencing and annotation.</title>
        <authorList>
            <consortium name="The Broad Institute Genomics Platform"/>
            <consortium name="The Broad Institute Genome Sequencing Center for Infectious Disease"/>
            <person name="Wu L."/>
            <person name="Ma J."/>
        </authorList>
    </citation>
    <scope>NUCLEOTIDE SEQUENCE [LARGE SCALE GENOMIC DNA]</scope>
    <source>
        <strain evidence="2">CECT 8064</strain>
    </source>
</reference>
<protein>
    <recommendedName>
        <fullName evidence="3">Ribbon-helix-helix protein CopG domain-containing protein</fullName>
    </recommendedName>
</protein>
<accession>A0ABV9BV66</accession>
<organism evidence="1 2">
    <name type="scientific">Streptomyces ehimensis</name>
    <dbReference type="NCBI Taxonomy" id="68195"/>
    <lineage>
        <taxon>Bacteria</taxon>
        <taxon>Bacillati</taxon>
        <taxon>Actinomycetota</taxon>
        <taxon>Actinomycetes</taxon>
        <taxon>Kitasatosporales</taxon>
        <taxon>Streptomycetaceae</taxon>
        <taxon>Streptomyces</taxon>
    </lineage>
</organism>
<evidence type="ECO:0008006" key="3">
    <source>
        <dbReference type="Google" id="ProtNLM"/>
    </source>
</evidence>
<evidence type="ECO:0000313" key="1">
    <source>
        <dbReference type="EMBL" id="MFC4517927.1"/>
    </source>
</evidence>
<proteinExistence type="predicted"/>
<comment type="caution">
    <text evidence="1">The sequence shown here is derived from an EMBL/GenBank/DDBJ whole genome shotgun (WGS) entry which is preliminary data.</text>
</comment>
<gene>
    <name evidence="1" type="ORF">ACFPEN_34230</name>
</gene>
<dbReference type="Proteomes" id="UP001595990">
    <property type="component" value="Unassembled WGS sequence"/>
</dbReference>
<sequence length="83" mass="8724">MKALNVDFPEAELQEIREIAKERGMSMKAFVRASTADAIAGHRAMKEAAAAFQRTFHDPALAEAIAAAGIEDGPDLPGTGQAA</sequence>
<keyword evidence="2" id="KW-1185">Reference proteome</keyword>
<dbReference type="RefSeq" id="WP_386730217.1">
    <property type="nucleotide sequence ID" value="NZ_JBHSFS010000028.1"/>
</dbReference>
<evidence type="ECO:0000313" key="2">
    <source>
        <dbReference type="Proteomes" id="UP001595990"/>
    </source>
</evidence>
<name>A0ABV9BV66_9ACTN</name>
<dbReference type="EMBL" id="JBHSFS010000028">
    <property type="protein sequence ID" value="MFC4517927.1"/>
    <property type="molecule type" value="Genomic_DNA"/>
</dbReference>